<dbReference type="Pfam" id="PF01979">
    <property type="entry name" value="Amidohydro_1"/>
    <property type="match status" value="1"/>
</dbReference>
<comment type="cofactor">
    <cofactor evidence="8">
        <name>Zn(2+)</name>
        <dbReference type="ChEBI" id="CHEBI:29105"/>
    </cofactor>
    <text evidence="8">Binds 1 zinc ion per subunit.</text>
</comment>
<dbReference type="SUPFAM" id="SSF51338">
    <property type="entry name" value="Composite domain of metallo-dependent hydrolases"/>
    <property type="match status" value="1"/>
</dbReference>
<reference evidence="10 11" key="1">
    <citation type="submission" date="2019-12" db="EMBL/GenBank/DDBJ databases">
        <title>Lactobacillus hilgardii FLUB.</title>
        <authorList>
            <person name="Gustaw K."/>
        </authorList>
    </citation>
    <scope>NUCLEOTIDE SEQUENCE [LARGE SCALE GENOMIC DNA]</scope>
    <source>
        <strain evidence="10 11">FLUB</strain>
    </source>
</reference>
<keyword evidence="5 8" id="KW-0378">Hydrolase</keyword>
<evidence type="ECO:0000313" key="11">
    <source>
        <dbReference type="Proteomes" id="UP000465035"/>
    </source>
</evidence>
<proteinExistence type="inferred from homology"/>
<dbReference type="UniPathway" id="UPA00603">
    <property type="reaction ID" value="UER00660"/>
</dbReference>
<sequence>MSFISITTIIEGSTITSTGPETISFLPHQLICIDNSGYISRIIDQTDPDYSSTRNAAKRQNQLISLNEDDFLLPGFIDLHVHAPQWPNAGLALDKPLNEWLNDYTFPLEAKYKEVAFAKKVYNHLIQELVDNGTTSALYFGTIHNEANLELAKACIRHQQRGFIGQVTMDNPDQTPSYYRDASAKQAISHAETFIQQVIDLNRTADLKQTPVITPRFVPSCTPESLAGLGALAQKYDLPIQSHCSESDWENSYALTHYHKRDAEVLDQFGLLTDRAIMAHGTLLNQSDLDLFKERGVAIAHCPISNAYFGNAVLPVAKILAQQNKIGLGTDISGGYSPSLYRNIDQAIVSSRMLHDGVDQALPPAKRGTSINAITAKNGFYLATVGGAQSLHLKTGQIKVGYLADLQVVKAPYPTFTDQTPDDIFEKLIYHTTKNNIKQVFVQGKLAKEGHYETQR</sequence>
<comment type="function">
    <text evidence="8">Catalyzes the hydrolytic deamination of guanine, producing xanthine and ammonia.</text>
</comment>
<dbReference type="NCBIfam" id="TIGR02967">
    <property type="entry name" value="guan_deamin"/>
    <property type="match status" value="1"/>
</dbReference>
<comment type="similarity">
    <text evidence="2 8">Belongs to the metallo-dependent hydrolases superfamily. ATZ/TRZ family.</text>
</comment>
<dbReference type="PANTHER" id="PTHR11271">
    <property type="entry name" value="GUANINE DEAMINASE"/>
    <property type="match status" value="1"/>
</dbReference>
<dbReference type="Gene3D" id="3.20.20.140">
    <property type="entry name" value="Metal-dependent hydrolases"/>
    <property type="match status" value="1"/>
</dbReference>
<feature type="domain" description="Amidohydrolase-related" evidence="9">
    <location>
        <begin position="71"/>
        <end position="446"/>
    </location>
</feature>
<dbReference type="EC" id="3.5.4.3" evidence="3 7"/>
<evidence type="ECO:0000256" key="4">
    <source>
        <dbReference type="ARBA" id="ARBA00022723"/>
    </source>
</evidence>
<dbReference type="GO" id="GO:0006147">
    <property type="term" value="P:guanine catabolic process"/>
    <property type="evidence" value="ECO:0007669"/>
    <property type="project" value="UniProtKB-UniRule"/>
</dbReference>
<dbReference type="InterPro" id="IPR051607">
    <property type="entry name" value="Metallo-dep_hydrolases"/>
</dbReference>
<dbReference type="PANTHER" id="PTHR11271:SF6">
    <property type="entry name" value="GUANINE DEAMINASE"/>
    <property type="match status" value="1"/>
</dbReference>
<evidence type="ECO:0000256" key="1">
    <source>
        <dbReference type="ARBA" id="ARBA00004984"/>
    </source>
</evidence>
<evidence type="ECO:0000256" key="3">
    <source>
        <dbReference type="ARBA" id="ARBA00012781"/>
    </source>
</evidence>
<dbReference type="AlphaFoldDB" id="A0A6P1E380"/>
<protein>
    <recommendedName>
        <fullName evidence="3 7">Guanine deaminase</fullName>
        <shortName evidence="8">Guanase</shortName>
        <ecNumber evidence="3 7">3.5.4.3</ecNumber>
    </recommendedName>
    <alternativeName>
        <fullName evidence="8">Guanine aminohydrolase</fullName>
    </alternativeName>
</protein>
<comment type="pathway">
    <text evidence="1 8">Purine metabolism; guanine degradation; xanthine from guanine: step 1/1.</text>
</comment>
<evidence type="ECO:0000256" key="6">
    <source>
        <dbReference type="ARBA" id="ARBA00022833"/>
    </source>
</evidence>
<dbReference type="SMR" id="A0A6P1E380"/>
<evidence type="ECO:0000313" key="10">
    <source>
        <dbReference type="EMBL" id="QHB51607.1"/>
    </source>
</evidence>
<evidence type="ECO:0000259" key="9">
    <source>
        <dbReference type="Pfam" id="PF01979"/>
    </source>
</evidence>
<accession>A0A6P1E380</accession>
<name>A0A6P1E380_LENHI</name>
<dbReference type="GeneID" id="69057695"/>
<dbReference type="InterPro" id="IPR032466">
    <property type="entry name" value="Metal_Hydrolase"/>
</dbReference>
<evidence type="ECO:0000256" key="5">
    <source>
        <dbReference type="ARBA" id="ARBA00022801"/>
    </source>
</evidence>
<gene>
    <name evidence="10" type="primary">guaD</name>
    <name evidence="10" type="ORF">GQR93_04925</name>
</gene>
<dbReference type="InterPro" id="IPR014311">
    <property type="entry name" value="Guanine_deaminase"/>
</dbReference>
<dbReference type="EMBL" id="CP047121">
    <property type="protein sequence ID" value="QHB51607.1"/>
    <property type="molecule type" value="Genomic_DNA"/>
</dbReference>
<dbReference type="InterPro" id="IPR006680">
    <property type="entry name" value="Amidohydro-rel"/>
</dbReference>
<dbReference type="Gene3D" id="2.30.40.10">
    <property type="entry name" value="Urease, subunit C, domain 1"/>
    <property type="match status" value="1"/>
</dbReference>
<dbReference type="GO" id="GO:0008270">
    <property type="term" value="F:zinc ion binding"/>
    <property type="evidence" value="ECO:0007669"/>
    <property type="project" value="UniProtKB-UniRule"/>
</dbReference>
<dbReference type="RefSeq" id="WP_003552890.1">
    <property type="nucleotide sequence ID" value="NZ_CABKOL010000106.1"/>
</dbReference>
<keyword evidence="4 8" id="KW-0479">Metal-binding</keyword>
<dbReference type="InterPro" id="IPR011059">
    <property type="entry name" value="Metal-dep_hydrolase_composite"/>
</dbReference>
<evidence type="ECO:0000256" key="2">
    <source>
        <dbReference type="ARBA" id="ARBA00006745"/>
    </source>
</evidence>
<comment type="catalytic activity">
    <reaction evidence="8">
        <text>guanine + H2O + H(+) = xanthine + NH4(+)</text>
        <dbReference type="Rhea" id="RHEA:14665"/>
        <dbReference type="ChEBI" id="CHEBI:15377"/>
        <dbReference type="ChEBI" id="CHEBI:15378"/>
        <dbReference type="ChEBI" id="CHEBI:16235"/>
        <dbReference type="ChEBI" id="CHEBI:17712"/>
        <dbReference type="ChEBI" id="CHEBI:28938"/>
        <dbReference type="EC" id="3.5.4.3"/>
    </reaction>
</comment>
<keyword evidence="6 8" id="KW-0862">Zinc</keyword>
<evidence type="ECO:0000256" key="7">
    <source>
        <dbReference type="NCBIfam" id="TIGR02967"/>
    </source>
</evidence>
<dbReference type="SUPFAM" id="SSF51556">
    <property type="entry name" value="Metallo-dependent hydrolases"/>
    <property type="match status" value="1"/>
</dbReference>
<organism evidence="10 11">
    <name type="scientific">Lentilactobacillus hilgardii</name>
    <name type="common">Lactobacillus hilgardii</name>
    <dbReference type="NCBI Taxonomy" id="1588"/>
    <lineage>
        <taxon>Bacteria</taxon>
        <taxon>Bacillati</taxon>
        <taxon>Bacillota</taxon>
        <taxon>Bacilli</taxon>
        <taxon>Lactobacillales</taxon>
        <taxon>Lactobacillaceae</taxon>
        <taxon>Lentilactobacillus</taxon>
    </lineage>
</organism>
<dbReference type="GO" id="GO:0005829">
    <property type="term" value="C:cytosol"/>
    <property type="evidence" value="ECO:0007669"/>
    <property type="project" value="TreeGrafter"/>
</dbReference>
<dbReference type="Proteomes" id="UP000465035">
    <property type="component" value="Chromosome"/>
</dbReference>
<evidence type="ECO:0000256" key="8">
    <source>
        <dbReference type="RuleBase" id="RU366009"/>
    </source>
</evidence>
<dbReference type="GO" id="GO:0008892">
    <property type="term" value="F:guanine deaminase activity"/>
    <property type="evidence" value="ECO:0007669"/>
    <property type="project" value="UniProtKB-UniRule"/>
</dbReference>